<keyword evidence="1" id="KW-0732">Signal</keyword>
<gene>
    <name evidence="2" type="ORF">N0V83_003182</name>
</gene>
<protein>
    <submittedName>
        <fullName evidence="2">Uncharacterized protein</fullName>
    </submittedName>
</protein>
<organism evidence="2 3">
    <name type="scientific">Neocucurbitaria cava</name>
    <dbReference type="NCBI Taxonomy" id="798079"/>
    <lineage>
        <taxon>Eukaryota</taxon>
        <taxon>Fungi</taxon>
        <taxon>Dikarya</taxon>
        <taxon>Ascomycota</taxon>
        <taxon>Pezizomycotina</taxon>
        <taxon>Dothideomycetes</taxon>
        <taxon>Pleosporomycetidae</taxon>
        <taxon>Pleosporales</taxon>
        <taxon>Pleosporineae</taxon>
        <taxon>Cucurbitariaceae</taxon>
        <taxon>Neocucurbitaria</taxon>
    </lineage>
</organism>
<reference evidence="2" key="1">
    <citation type="submission" date="2022-10" db="EMBL/GenBank/DDBJ databases">
        <title>Tapping the CABI collections for fungal endophytes: first genome assemblies for Collariella, Neodidymelliopsis, Ascochyta clinopodiicola, Didymella pomorum, Didymosphaeria variabile, Neocosmospora piperis and Neocucurbitaria cava.</title>
        <authorList>
            <person name="Hill R."/>
        </authorList>
    </citation>
    <scope>NUCLEOTIDE SEQUENCE</scope>
    <source>
        <strain evidence="2">IMI 356814</strain>
    </source>
</reference>
<evidence type="ECO:0000256" key="1">
    <source>
        <dbReference type="SAM" id="SignalP"/>
    </source>
</evidence>
<dbReference type="Proteomes" id="UP001140560">
    <property type="component" value="Unassembled WGS sequence"/>
</dbReference>
<comment type="caution">
    <text evidence="2">The sequence shown here is derived from an EMBL/GenBank/DDBJ whole genome shotgun (WGS) entry which is preliminary data.</text>
</comment>
<dbReference type="Gene3D" id="2.130.10.10">
    <property type="entry name" value="YVTN repeat-like/Quinoprotein amine dehydrogenase"/>
    <property type="match status" value="1"/>
</dbReference>
<dbReference type="EMBL" id="JAPEUY010000005">
    <property type="protein sequence ID" value="KAJ4372891.1"/>
    <property type="molecule type" value="Genomic_DNA"/>
</dbReference>
<accession>A0A9W8YCQ5</accession>
<feature type="chain" id="PRO_5040763144" evidence="1">
    <location>
        <begin position="17"/>
        <end position="339"/>
    </location>
</feature>
<keyword evidence="3" id="KW-1185">Reference proteome</keyword>
<dbReference type="AlphaFoldDB" id="A0A9W8YCQ5"/>
<feature type="signal peptide" evidence="1">
    <location>
        <begin position="1"/>
        <end position="16"/>
    </location>
</feature>
<name>A0A9W8YCQ5_9PLEO</name>
<evidence type="ECO:0000313" key="2">
    <source>
        <dbReference type="EMBL" id="KAJ4372891.1"/>
    </source>
</evidence>
<dbReference type="OrthoDB" id="1715191at2759"/>
<dbReference type="SUPFAM" id="SSF82171">
    <property type="entry name" value="DPP6 N-terminal domain-like"/>
    <property type="match status" value="1"/>
</dbReference>
<evidence type="ECO:0000313" key="3">
    <source>
        <dbReference type="Proteomes" id="UP001140560"/>
    </source>
</evidence>
<dbReference type="InterPro" id="IPR015943">
    <property type="entry name" value="WD40/YVTN_repeat-like_dom_sf"/>
</dbReference>
<sequence>MFGLIIVSLFATVVHPLTHHLAVGTIDGQALYSLETDDVARRVYMIQARDAAGASSSLALDVCAHVLFGLTSDGFTTLRSKEIVGDVHSLAWSPTGRNLHALNSRSSASSTTSITNFRIAEDPNLEDIAGTDILANVTSASQIVSHPTSDLVYLVTKDTNELVTLPLQQMNMRLRHRATASPSRYRLLPSSLDATQFHTSSLAITSSKNTLWTLSQSQNQAVITAFSLNATTGEVLNVAARASWQGAGEGQLTAAPFAAGEVVAITNSPMGYITVLGLEQNLAGFASEFGQSSEHDYLKAMPVTGLKRDGMDAAAARIQSYGRAILDDFIGLGESVWID</sequence>
<proteinExistence type="predicted"/>